<dbReference type="Pfam" id="PF24860">
    <property type="entry name" value="FdhE_C"/>
    <property type="match status" value="1"/>
</dbReference>
<reference evidence="4 5" key="1">
    <citation type="submission" date="2011-05" db="EMBL/GenBank/DDBJ databases">
        <title>Complete sequence of Desulfotomaculum carboxydivorans CO-1-SRB.</title>
        <authorList>
            <consortium name="US DOE Joint Genome Institute"/>
            <person name="Lucas S."/>
            <person name="Han J."/>
            <person name="Lapidus A."/>
            <person name="Cheng J.-F."/>
            <person name="Goodwin L."/>
            <person name="Pitluck S."/>
            <person name="Peters L."/>
            <person name="Mikhailova N."/>
            <person name="Lu M."/>
            <person name="Han C."/>
            <person name="Tapia R."/>
            <person name="Land M."/>
            <person name="Hauser L."/>
            <person name="Kyrpides N."/>
            <person name="Ivanova N."/>
            <person name="Pagani I."/>
            <person name="Stams A."/>
            <person name="Plugge C."/>
            <person name="Muyzer G."/>
            <person name="Kuever J."/>
            <person name="Parshina S."/>
            <person name="Ivanova A."/>
            <person name="Nazina T."/>
            <person name="Woyke T."/>
        </authorList>
    </citation>
    <scope>NUCLEOTIDE SEQUENCE [LARGE SCALE GENOMIC DNA]</scope>
    <source>
        <strain evidence="5">DSM 14880 / VKM B-2319 / CO-1-SRB</strain>
    </source>
</reference>
<name>F6B9K0_DESCC</name>
<gene>
    <name evidence="4" type="ordered locus">Desca_2057</name>
</gene>
<dbReference type="PANTHER" id="PTHR37689:SF1">
    <property type="entry name" value="PROTEIN FDHE"/>
    <property type="match status" value="1"/>
</dbReference>
<dbReference type="EMBL" id="CP002736">
    <property type="protein sequence ID" value="AEF94896.1"/>
    <property type="molecule type" value="Genomic_DNA"/>
</dbReference>
<dbReference type="InterPro" id="IPR024064">
    <property type="entry name" value="FdhE-like_sf"/>
</dbReference>
<dbReference type="Gene3D" id="3.90.1670.10">
    <property type="entry name" value="FdhE-like domain"/>
    <property type="match status" value="1"/>
</dbReference>
<sequence>MENTRNNAEKLANFYLAIMELDNDVDTLEWKVNLDPAQVNQWQQGTPALAVCPPEINPEKLFTRFYSVAEACQKWQVGPQPLPEDFLVALKQLDEDQRKDLLNSLLLINGHKARWAKELRVSAELLDFIALNTFKPLLKSYGQAVLKQLPLTSWTASHCPVCGDQPTMAKLVGKEGARKLYCGRCETEWRYKRLGCPYCEDDNASEASFITLEDKKQYRVYLCDHCKSYLKTVDERVVGEVDLFCEDLATADLDELARAEGYRRGDRRQQV</sequence>
<dbReference type="InterPro" id="IPR006452">
    <property type="entry name" value="Formate_DH_accessory"/>
</dbReference>
<dbReference type="GO" id="GO:0005829">
    <property type="term" value="C:cytosol"/>
    <property type="evidence" value="ECO:0007669"/>
    <property type="project" value="TreeGrafter"/>
</dbReference>
<dbReference type="KEGG" id="dca:Desca_2057"/>
<protein>
    <submittedName>
        <fullName evidence="4">Formate dehydrogenase accessory protein</fullName>
    </submittedName>
</protein>
<dbReference type="eggNOG" id="COG3058">
    <property type="taxonomic scope" value="Bacteria"/>
</dbReference>
<dbReference type="GO" id="GO:0051604">
    <property type="term" value="P:protein maturation"/>
    <property type="evidence" value="ECO:0007669"/>
    <property type="project" value="TreeGrafter"/>
</dbReference>
<dbReference type="InterPro" id="IPR056796">
    <property type="entry name" value="FdhE_C"/>
</dbReference>
<proteinExistence type="predicted"/>
<dbReference type="Pfam" id="PF24859">
    <property type="entry name" value="FdhE_central"/>
    <property type="match status" value="1"/>
</dbReference>
<accession>F6B9K0</accession>
<dbReference type="SUPFAM" id="SSF144020">
    <property type="entry name" value="FdhE-like"/>
    <property type="match status" value="1"/>
</dbReference>
<dbReference type="HOGENOM" id="CLU_071015_1_1_9"/>
<evidence type="ECO:0000259" key="2">
    <source>
        <dbReference type="Pfam" id="PF24859"/>
    </source>
</evidence>
<keyword evidence="5" id="KW-1185">Reference proteome</keyword>
<evidence type="ECO:0000313" key="5">
    <source>
        <dbReference type="Proteomes" id="UP000009226"/>
    </source>
</evidence>
<evidence type="ECO:0000259" key="3">
    <source>
        <dbReference type="Pfam" id="PF24860"/>
    </source>
</evidence>
<dbReference type="CDD" id="cd16341">
    <property type="entry name" value="FdhE"/>
    <property type="match status" value="1"/>
</dbReference>
<dbReference type="AlphaFoldDB" id="F6B9K0"/>
<organism evidence="4 5">
    <name type="scientific">Desulfotomaculum nigrificans (strain DSM 14880 / VKM B-2319 / CO-1-SRB)</name>
    <name type="common">Desulfotomaculum carboxydivorans</name>
    <dbReference type="NCBI Taxonomy" id="868595"/>
    <lineage>
        <taxon>Bacteria</taxon>
        <taxon>Bacillati</taxon>
        <taxon>Bacillota</taxon>
        <taxon>Clostridia</taxon>
        <taxon>Eubacteriales</taxon>
        <taxon>Desulfotomaculaceae</taxon>
        <taxon>Desulfotomaculum</taxon>
    </lineage>
</organism>
<dbReference type="InterPro" id="IPR056797">
    <property type="entry name" value="FdhE_central"/>
</dbReference>
<dbReference type="STRING" id="868595.Desca_2057"/>
<dbReference type="Proteomes" id="UP000009226">
    <property type="component" value="Chromosome"/>
</dbReference>
<keyword evidence="1" id="KW-0963">Cytoplasm</keyword>
<dbReference type="RefSeq" id="WP_003542590.1">
    <property type="nucleotide sequence ID" value="NC_015565.1"/>
</dbReference>
<dbReference type="PANTHER" id="PTHR37689">
    <property type="entry name" value="PROTEIN FDHE"/>
    <property type="match status" value="1"/>
</dbReference>
<feature type="domain" description="FdhE central" evidence="2">
    <location>
        <begin position="158"/>
        <end position="193"/>
    </location>
</feature>
<feature type="domain" description="FdhE C-terminal" evidence="3">
    <location>
        <begin position="196"/>
        <end position="265"/>
    </location>
</feature>
<evidence type="ECO:0000256" key="1">
    <source>
        <dbReference type="ARBA" id="ARBA00022490"/>
    </source>
</evidence>
<dbReference type="GO" id="GO:0008199">
    <property type="term" value="F:ferric iron binding"/>
    <property type="evidence" value="ECO:0007669"/>
    <property type="project" value="TreeGrafter"/>
</dbReference>
<evidence type="ECO:0000313" key="4">
    <source>
        <dbReference type="EMBL" id="AEF94896.1"/>
    </source>
</evidence>